<dbReference type="GO" id="GO:0005524">
    <property type="term" value="F:ATP binding"/>
    <property type="evidence" value="ECO:0007669"/>
    <property type="project" value="UniProtKB-KW"/>
</dbReference>
<evidence type="ECO:0000256" key="3">
    <source>
        <dbReference type="ARBA" id="ARBA00022679"/>
    </source>
</evidence>
<keyword evidence="3" id="KW-0808">Transferase</keyword>
<keyword evidence="6" id="KW-0067">ATP-binding</keyword>
<dbReference type="Pfam" id="PF00069">
    <property type="entry name" value="Pkinase"/>
    <property type="match status" value="2"/>
</dbReference>
<dbReference type="InterPro" id="IPR050108">
    <property type="entry name" value="CDK"/>
</dbReference>
<evidence type="ECO:0000313" key="9">
    <source>
        <dbReference type="EMBL" id="CDU23400.1"/>
    </source>
</evidence>
<dbReference type="InterPro" id="IPR011009">
    <property type="entry name" value="Kinase-like_dom_sf"/>
</dbReference>
<dbReference type="GO" id="GO:0005634">
    <property type="term" value="C:nucleus"/>
    <property type="evidence" value="ECO:0007669"/>
    <property type="project" value="TreeGrafter"/>
</dbReference>
<keyword evidence="2" id="KW-0723">Serine/threonine-protein kinase</keyword>
<feature type="compositionally biased region" description="Low complexity" evidence="7">
    <location>
        <begin position="75"/>
        <end position="86"/>
    </location>
</feature>
<proteinExistence type="inferred from homology"/>
<dbReference type="InterPro" id="IPR008271">
    <property type="entry name" value="Ser/Thr_kinase_AS"/>
</dbReference>
<evidence type="ECO:0000256" key="5">
    <source>
        <dbReference type="ARBA" id="ARBA00022777"/>
    </source>
</evidence>
<organism evidence="9">
    <name type="scientific">Sporisorium scitamineum</name>
    <dbReference type="NCBI Taxonomy" id="49012"/>
    <lineage>
        <taxon>Eukaryota</taxon>
        <taxon>Fungi</taxon>
        <taxon>Dikarya</taxon>
        <taxon>Basidiomycota</taxon>
        <taxon>Ustilaginomycotina</taxon>
        <taxon>Ustilaginomycetes</taxon>
        <taxon>Ustilaginales</taxon>
        <taxon>Ustilaginaceae</taxon>
        <taxon>Sporisorium</taxon>
    </lineage>
</organism>
<dbReference type="GO" id="GO:0004674">
    <property type="term" value="F:protein serine/threonine kinase activity"/>
    <property type="evidence" value="ECO:0007669"/>
    <property type="project" value="UniProtKB-KW"/>
</dbReference>
<dbReference type="GO" id="GO:0007346">
    <property type="term" value="P:regulation of mitotic cell cycle"/>
    <property type="evidence" value="ECO:0007669"/>
    <property type="project" value="TreeGrafter"/>
</dbReference>
<feature type="compositionally biased region" description="Basic and acidic residues" evidence="7">
    <location>
        <begin position="26"/>
        <end position="43"/>
    </location>
</feature>
<evidence type="ECO:0000256" key="7">
    <source>
        <dbReference type="SAM" id="MobiDB-lite"/>
    </source>
</evidence>
<feature type="compositionally biased region" description="Basic and acidic residues" evidence="7">
    <location>
        <begin position="50"/>
        <end position="59"/>
    </location>
</feature>
<feature type="region of interest" description="Disordered" evidence="7">
    <location>
        <begin position="132"/>
        <end position="152"/>
    </location>
</feature>
<dbReference type="PANTHER" id="PTHR24056">
    <property type="entry name" value="CELL DIVISION PROTEIN KINASE"/>
    <property type="match status" value="1"/>
</dbReference>
<feature type="domain" description="Protein kinase" evidence="8">
    <location>
        <begin position="117"/>
        <end position="505"/>
    </location>
</feature>
<reference evidence="9" key="1">
    <citation type="submission" date="2014-06" db="EMBL/GenBank/DDBJ databases">
        <authorList>
            <person name="Ju J."/>
            <person name="Zhang J."/>
        </authorList>
    </citation>
    <scope>NUCLEOTIDE SEQUENCE</scope>
    <source>
        <strain evidence="9">SscI8</strain>
    </source>
</reference>
<evidence type="ECO:0000256" key="1">
    <source>
        <dbReference type="ARBA" id="ARBA00006485"/>
    </source>
</evidence>
<dbReference type="EMBL" id="LK056662">
    <property type="protein sequence ID" value="CDU23400.1"/>
    <property type="molecule type" value="Genomic_DNA"/>
</dbReference>
<dbReference type="PROSITE" id="PS50011">
    <property type="entry name" value="PROTEIN_KINASE_DOM"/>
    <property type="match status" value="1"/>
</dbReference>
<gene>
    <name evidence="9" type="ORF">SPSC_02029</name>
</gene>
<feature type="region of interest" description="Disordered" evidence="7">
    <location>
        <begin position="1"/>
        <end position="103"/>
    </location>
</feature>
<dbReference type="OrthoDB" id="1732493at2759"/>
<evidence type="ECO:0000256" key="4">
    <source>
        <dbReference type="ARBA" id="ARBA00022741"/>
    </source>
</evidence>
<protein>
    <submittedName>
        <fullName evidence="9">Related to CDC28-cyclin-dependent protein kinase</fullName>
    </submittedName>
</protein>
<name>A0A127ZB89_9BASI</name>
<dbReference type="SMART" id="SM00220">
    <property type="entry name" value="S_TKc"/>
    <property type="match status" value="1"/>
</dbReference>
<dbReference type="AlphaFoldDB" id="A0A127ZB89"/>
<comment type="similarity">
    <text evidence="1">Belongs to the protein kinase superfamily. CMGC Ser/Thr protein kinase family. CDC2/CDKX subfamily.</text>
</comment>
<dbReference type="PANTHER" id="PTHR24056:SF107">
    <property type="entry name" value="CYCLIN-DEPENDENT KINASE 11A-RELATED"/>
    <property type="match status" value="1"/>
</dbReference>
<dbReference type="InterPro" id="IPR000719">
    <property type="entry name" value="Prot_kinase_dom"/>
</dbReference>
<dbReference type="SUPFAM" id="SSF56112">
    <property type="entry name" value="Protein kinase-like (PK-like)"/>
    <property type="match status" value="1"/>
</dbReference>
<keyword evidence="5 9" id="KW-0418">Kinase</keyword>
<dbReference type="PROSITE" id="PS00108">
    <property type="entry name" value="PROTEIN_KINASE_ST"/>
    <property type="match status" value="1"/>
</dbReference>
<dbReference type="Gene3D" id="1.10.510.10">
    <property type="entry name" value="Transferase(Phosphotransferase) domain 1"/>
    <property type="match status" value="1"/>
</dbReference>
<evidence type="ECO:0000256" key="2">
    <source>
        <dbReference type="ARBA" id="ARBA00022527"/>
    </source>
</evidence>
<dbReference type="Gene3D" id="3.30.200.20">
    <property type="entry name" value="Phosphorylase Kinase, domain 1"/>
    <property type="match status" value="1"/>
</dbReference>
<evidence type="ECO:0000256" key="6">
    <source>
        <dbReference type="ARBA" id="ARBA00022840"/>
    </source>
</evidence>
<evidence type="ECO:0000259" key="8">
    <source>
        <dbReference type="PROSITE" id="PS50011"/>
    </source>
</evidence>
<sequence>MVEQDADTATQLAAQSDGEVQGSREAALRQRLVDARKQRRGNEDVAVDQPETKRQRIDGIDEDREDSDGSALNGASTQAKQQQQPQPSTPWKPAPTWSGLRRSAHPPIAASRSIYAYERLNHIQEGTYGVVFRARPRDPPPSSSSTTTPPTPGVVAVKKLKLAQNGLDHHGFPITSLREIQTLYLSKSHRNIVQLHEICIGKTLDQIFLVMEFMEHDLKTLLTFKHKFKQTFAPSEVKTLMHQLLSAVAHLHGGWVVHRDLKSSNLLMNNRGVLKVADFGLARRFGDPVDGWVAKDRPRTLSVSNGSDQEKMGGQEGGMTDLVVTLWYRAPELLMLNHIYRARETWHTPSKPSRSLSSSNLFNLHSKPYPQPRPPLPLYDEKIDMWSVGCIFAELLFPATLPATSLFQGSDEPDQLRRIDAVLGGHNTTNWPDVVLWMGLPHQHTAPSASVEEVEREVLQRKARLEAALGGTKVTSATLDLLFQLLQYDPKQRISAKEALEHEYFTSEKPRMAHPDSFGSFPSVAAGESVVYDTPEAPRRAVGGVAASRDKKYTMEFDFAA</sequence>
<accession>A0A127ZB89</accession>
<keyword evidence="4" id="KW-0547">Nucleotide-binding</keyword>